<dbReference type="OrthoDB" id="8058585at2759"/>
<protein>
    <submittedName>
        <fullName evidence="1">Retrovirus-related Pol polyprotein</fullName>
    </submittedName>
</protein>
<dbReference type="Proteomes" id="UP000478052">
    <property type="component" value="Unassembled WGS sequence"/>
</dbReference>
<sequence>MYSCGTALDKGLKLMSDNKKCVFANNRQVVCTGKWNGRLFELLIKFNVQNKTEFYVNIIVENILQ</sequence>
<evidence type="ECO:0000313" key="2">
    <source>
        <dbReference type="Proteomes" id="UP000478052"/>
    </source>
</evidence>
<accession>A0A6G0YVY7</accession>
<dbReference type="AlphaFoldDB" id="A0A6G0YVY7"/>
<proteinExistence type="predicted"/>
<reference evidence="1 2" key="1">
    <citation type="submission" date="2019-08" db="EMBL/GenBank/DDBJ databases">
        <title>Whole genome of Aphis craccivora.</title>
        <authorList>
            <person name="Voronova N.V."/>
            <person name="Shulinski R.S."/>
            <person name="Bandarenka Y.V."/>
            <person name="Zhorov D.G."/>
            <person name="Warner D."/>
        </authorList>
    </citation>
    <scope>NUCLEOTIDE SEQUENCE [LARGE SCALE GENOMIC DNA]</scope>
    <source>
        <strain evidence="1">180601</strain>
        <tissue evidence="1">Whole Body</tissue>
    </source>
</reference>
<keyword evidence="2" id="KW-1185">Reference proteome</keyword>
<comment type="caution">
    <text evidence="1">The sequence shown here is derived from an EMBL/GenBank/DDBJ whole genome shotgun (WGS) entry which is preliminary data.</text>
</comment>
<organism evidence="1 2">
    <name type="scientific">Aphis craccivora</name>
    <name type="common">Cowpea aphid</name>
    <dbReference type="NCBI Taxonomy" id="307492"/>
    <lineage>
        <taxon>Eukaryota</taxon>
        <taxon>Metazoa</taxon>
        <taxon>Ecdysozoa</taxon>
        <taxon>Arthropoda</taxon>
        <taxon>Hexapoda</taxon>
        <taxon>Insecta</taxon>
        <taxon>Pterygota</taxon>
        <taxon>Neoptera</taxon>
        <taxon>Paraneoptera</taxon>
        <taxon>Hemiptera</taxon>
        <taxon>Sternorrhyncha</taxon>
        <taxon>Aphidomorpha</taxon>
        <taxon>Aphidoidea</taxon>
        <taxon>Aphididae</taxon>
        <taxon>Aphidini</taxon>
        <taxon>Aphis</taxon>
        <taxon>Aphis</taxon>
    </lineage>
</organism>
<dbReference type="EMBL" id="VUJU01002190">
    <property type="protein sequence ID" value="KAF0762226.1"/>
    <property type="molecule type" value="Genomic_DNA"/>
</dbReference>
<name>A0A6G0YVY7_APHCR</name>
<gene>
    <name evidence="1" type="ORF">FWK35_00025790</name>
</gene>
<evidence type="ECO:0000313" key="1">
    <source>
        <dbReference type="EMBL" id="KAF0762226.1"/>
    </source>
</evidence>